<name>A0AAV4LV97_BABCB</name>
<accession>A0AAV4LV97</accession>
<dbReference type="AlphaFoldDB" id="A0AAV4LV97"/>
<dbReference type="RefSeq" id="XP_067715095.1">
    <property type="nucleotide sequence ID" value="XM_067858994.1"/>
</dbReference>
<organism evidence="1 2">
    <name type="scientific">Babesia caballi</name>
    <dbReference type="NCBI Taxonomy" id="5871"/>
    <lineage>
        <taxon>Eukaryota</taxon>
        <taxon>Sar</taxon>
        <taxon>Alveolata</taxon>
        <taxon>Apicomplexa</taxon>
        <taxon>Aconoidasida</taxon>
        <taxon>Piroplasmida</taxon>
        <taxon>Babesiidae</taxon>
        <taxon>Babesia</taxon>
    </lineage>
</organism>
<gene>
    <name evidence="1" type="ORF">BcabD6B2_24610</name>
</gene>
<sequence length="244" mass="24386">MVEAVAGGVGVAQKSAAESASAAVAERRALLERDVHVAARAKLLLHRAGPEDLAAEARLGIPPGVVVADDNGYVVAPGYVAQGDAEPQHVAPALQGLQEAEGPQGVHDQGGNGARADAFEARQVAVAGQALGEVGDDLFELLAVEDAQEDEAVAVEHARQGHRARRVHVQGQAGRAVGEGEAVGGLTAAAGAGDLGDAGPGEKVAESAPGALSCADCARLGAPLEQGLERVAELRAPWAGGRGA</sequence>
<dbReference type="EMBL" id="BPLF01000002">
    <property type="protein sequence ID" value="GIX63026.1"/>
    <property type="molecule type" value="Genomic_DNA"/>
</dbReference>
<proteinExistence type="predicted"/>
<keyword evidence="2" id="KW-1185">Reference proteome</keyword>
<dbReference type="GeneID" id="94194507"/>
<reference evidence="1 2" key="1">
    <citation type="submission" date="2021-06" db="EMBL/GenBank/DDBJ databases">
        <title>Genome sequence of Babesia caballi.</title>
        <authorList>
            <person name="Yamagishi J."/>
            <person name="Kidaka T."/>
            <person name="Ochi A."/>
        </authorList>
    </citation>
    <scope>NUCLEOTIDE SEQUENCE [LARGE SCALE GENOMIC DNA]</scope>
    <source>
        <strain evidence="1">USDA-D6B2</strain>
    </source>
</reference>
<protein>
    <submittedName>
        <fullName evidence="1">Uncharacterized protein</fullName>
    </submittedName>
</protein>
<dbReference type="Proteomes" id="UP001497744">
    <property type="component" value="Unassembled WGS sequence"/>
</dbReference>
<evidence type="ECO:0000313" key="1">
    <source>
        <dbReference type="EMBL" id="GIX63026.1"/>
    </source>
</evidence>
<evidence type="ECO:0000313" key="2">
    <source>
        <dbReference type="Proteomes" id="UP001497744"/>
    </source>
</evidence>
<comment type="caution">
    <text evidence="1">The sequence shown here is derived from an EMBL/GenBank/DDBJ whole genome shotgun (WGS) entry which is preliminary data.</text>
</comment>